<organism evidence="2 3">
    <name type="scientific">Blumeria graminis f. sp. triticale</name>
    <dbReference type="NCBI Taxonomy" id="1689686"/>
    <lineage>
        <taxon>Eukaryota</taxon>
        <taxon>Fungi</taxon>
        <taxon>Dikarya</taxon>
        <taxon>Ascomycota</taxon>
        <taxon>Pezizomycotina</taxon>
        <taxon>Leotiomycetes</taxon>
        <taxon>Erysiphales</taxon>
        <taxon>Erysiphaceae</taxon>
        <taxon>Blumeria</taxon>
    </lineage>
</organism>
<feature type="region of interest" description="Disordered" evidence="1">
    <location>
        <begin position="1"/>
        <end position="50"/>
    </location>
</feature>
<proteinExistence type="predicted"/>
<evidence type="ECO:0000313" key="2">
    <source>
        <dbReference type="EMBL" id="CAD6499067.1"/>
    </source>
</evidence>
<sequence>MNEEEQKPSTQSVNKRTWTSKLAAGVSTGTNIDVRRPITRPTPPQHQGNEDKRIMIRLDREHEALKADQILLRQQVQD</sequence>
<gene>
    <name evidence="2" type="ORF">BGTH12_LOCUS425</name>
</gene>
<dbReference type="Proteomes" id="UP000683417">
    <property type="component" value="Unassembled WGS sequence"/>
</dbReference>
<accession>A0A9W4CZA5</accession>
<name>A0A9W4CZA5_BLUGR</name>
<evidence type="ECO:0000313" key="3">
    <source>
        <dbReference type="Proteomes" id="UP000683417"/>
    </source>
</evidence>
<dbReference type="AlphaFoldDB" id="A0A9W4CZA5"/>
<comment type="caution">
    <text evidence="2">The sequence shown here is derived from an EMBL/GenBank/DDBJ whole genome shotgun (WGS) entry which is preliminary data.</text>
</comment>
<protein>
    <submittedName>
        <fullName evidence="2">BgTH12-04719</fullName>
    </submittedName>
</protein>
<reference evidence="2" key="1">
    <citation type="submission" date="2020-10" db="EMBL/GenBank/DDBJ databases">
        <authorList>
            <person name="Muller C M."/>
        </authorList>
    </citation>
    <scope>NUCLEOTIDE SEQUENCE</scope>
    <source>
        <strain evidence="2">THUN-12</strain>
    </source>
</reference>
<feature type="compositionally biased region" description="Polar residues" evidence="1">
    <location>
        <begin position="8"/>
        <end position="20"/>
    </location>
</feature>
<evidence type="ECO:0000256" key="1">
    <source>
        <dbReference type="SAM" id="MobiDB-lite"/>
    </source>
</evidence>
<dbReference type="EMBL" id="CAJHIT010000001">
    <property type="protein sequence ID" value="CAD6499067.1"/>
    <property type="molecule type" value="Genomic_DNA"/>
</dbReference>